<organism evidence="1 2">
    <name type="scientific">Rubrobacter xylanophilus (strain DSM 9941 / JCM 11954 / NBRC 16129 / PRD-1)</name>
    <dbReference type="NCBI Taxonomy" id="266117"/>
    <lineage>
        <taxon>Bacteria</taxon>
        <taxon>Bacillati</taxon>
        <taxon>Actinomycetota</taxon>
        <taxon>Rubrobacteria</taxon>
        <taxon>Rubrobacterales</taxon>
        <taxon>Rubrobacteraceae</taxon>
        <taxon>Rubrobacter</taxon>
    </lineage>
</organism>
<sequence>MNFSRQLILFGALREHLNRQAGVAPSTKRLIARCVITYVRKRNPRNRSVSPPLTQNNSTLWRSCTASHASHALGGYVQMVLLAA</sequence>
<dbReference type="AlphaFoldDB" id="Q1AUE7"/>
<reference evidence="1 2" key="1">
    <citation type="submission" date="2006-06" db="EMBL/GenBank/DDBJ databases">
        <title>Complete sequence of Rubrobacter xylanophilus DSM 9941.</title>
        <authorList>
            <consortium name="US DOE Joint Genome Institute"/>
            <person name="Copeland A."/>
            <person name="Lucas S."/>
            <person name="Lapidus A."/>
            <person name="Barry K."/>
            <person name="Detter J.C."/>
            <person name="Glavina del Rio T."/>
            <person name="Hammon N."/>
            <person name="Israni S."/>
            <person name="Dalin E."/>
            <person name="Tice H."/>
            <person name="Pitluck S."/>
            <person name="Munk A.C."/>
            <person name="Brettin T."/>
            <person name="Bruce D."/>
            <person name="Han C."/>
            <person name="Tapia R."/>
            <person name="Gilna P."/>
            <person name="Schmutz J."/>
            <person name="Larimer F."/>
            <person name="Land M."/>
            <person name="Hauser L."/>
            <person name="Kyrpides N."/>
            <person name="Lykidis A."/>
            <person name="da Costa M.S."/>
            <person name="Rainey F.A."/>
            <person name="Empadinhas N."/>
            <person name="Jolivet E."/>
            <person name="Battista J.R."/>
            <person name="Richardson P."/>
        </authorList>
    </citation>
    <scope>NUCLEOTIDE SEQUENCE [LARGE SCALE GENOMIC DNA]</scope>
    <source>
        <strain evidence="2">DSM 9941 / NBRC 16129 / PRD-1</strain>
    </source>
</reference>
<evidence type="ECO:0000313" key="1">
    <source>
        <dbReference type="EMBL" id="ABG04981.1"/>
    </source>
</evidence>
<dbReference type="HOGENOM" id="CLU_2525496_0_0_11"/>
<gene>
    <name evidence="1" type="ordered locus">Rxyl_2035</name>
</gene>
<dbReference type="EMBL" id="CP000386">
    <property type="protein sequence ID" value="ABG04981.1"/>
    <property type="molecule type" value="Genomic_DNA"/>
</dbReference>
<proteinExistence type="predicted"/>
<dbReference type="Proteomes" id="UP000006637">
    <property type="component" value="Chromosome"/>
</dbReference>
<name>Q1AUE7_RUBXD</name>
<keyword evidence="2" id="KW-1185">Reference proteome</keyword>
<protein>
    <submittedName>
        <fullName evidence="1">Uncharacterized protein</fullName>
    </submittedName>
</protein>
<accession>Q1AUE7</accession>
<dbReference type="KEGG" id="rxy:Rxyl_2035"/>
<evidence type="ECO:0000313" key="2">
    <source>
        <dbReference type="Proteomes" id="UP000006637"/>
    </source>
</evidence>